<organism evidence="6 7">
    <name type="scientific">Mucilaginibacter pocheonensis</name>
    <dbReference type="NCBI Taxonomy" id="398050"/>
    <lineage>
        <taxon>Bacteria</taxon>
        <taxon>Pseudomonadati</taxon>
        <taxon>Bacteroidota</taxon>
        <taxon>Sphingobacteriia</taxon>
        <taxon>Sphingobacteriales</taxon>
        <taxon>Sphingobacteriaceae</taxon>
        <taxon>Mucilaginibacter</taxon>
    </lineage>
</organism>
<evidence type="ECO:0000256" key="3">
    <source>
        <dbReference type="ARBA" id="ARBA00022723"/>
    </source>
</evidence>
<dbReference type="RefSeq" id="WP_310098540.1">
    <property type="nucleotide sequence ID" value="NZ_JAVDUU010000003.1"/>
</dbReference>
<evidence type="ECO:0000256" key="4">
    <source>
        <dbReference type="ARBA" id="ARBA00022842"/>
    </source>
</evidence>
<dbReference type="Proteomes" id="UP001247620">
    <property type="component" value="Unassembled WGS sequence"/>
</dbReference>
<comment type="similarity">
    <text evidence="2">Belongs to the HAD-like hydrolase superfamily. CbbY/CbbZ/Gph/YieH family.</text>
</comment>
<dbReference type="SUPFAM" id="SSF56784">
    <property type="entry name" value="HAD-like"/>
    <property type="match status" value="1"/>
</dbReference>
<evidence type="ECO:0000256" key="2">
    <source>
        <dbReference type="ARBA" id="ARBA00006171"/>
    </source>
</evidence>
<dbReference type="InterPro" id="IPR023214">
    <property type="entry name" value="HAD_sf"/>
</dbReference>
<protein>
    <submittedName>
        <fullName evidence="6">HAD superfamily hydrolase (TIGR01509 family)</fullName>
    </submittedName>
</protein>
<evidence type="ECO:0000256" key="5">
    <source>
        <dbReference type="ARBA" id="ARBA00023277"/>
    </source>
</evidence>
<sequence length="222" mass="25291">MISSSNTFIFDMNGTMVNDMHYHELAWYNILVNELGAKLTQEQVKHQLYGKNEELFARVFGPDWYTDEEIDAITQRKEALYRKEFLPELKLIDGLDDFLRIAYTLQIPLAIGTAAIPSNVDFVLDNLDIRRYFPIVIGPDDVKLSKPDPEVFLKAASDLGVLSENCIVFEDSPKGIEAARRAGMKAIGVASYHTPKELENSNVIAIINDYYDPFLSRLFLDY</sequence>
<dbReference type="InterPro" id="IPR006439">
    <property type="entry name" value="HAD-SF_hydro_IA"/>
</dbReference>
<dbReference type="NCBIfam" id="TIGR01509">
    <property type="entry name" value="HAD-SF-IA-v3"/>
    <property type="match status" value="1"/>
</dbReference>
<dbReference type="SFLD" id="SFLDG01135">
    <property type="entry name" value="C1.5.6:_HAD__Beta-PGM__Phospha"/>
    <property type="match status" value="1"/>
</dbReference>
<dbReference type="PANTHER" id="PTHR46193">
    <property type="entry name" value="6-PHOSPHOGLUCONATE PHOSPHATASE"/>
    <property type="match status" value="1"/>
</dbReference>
<keyword evidence="4" id="KW-0460">Magnesium</keyword>
<dbReference type="EMBL" id="JAVDUU010000003">
    <property type="protein sequence ID" value="MDR6943741.1"/>
    <property type="molecule type" value="Genomic_DNA"/>
</dbReference>
<comment type="cofactor">
    <cofactor evidence="1">
        <name>Mg(2+)</name>
        <dbReference type="ChEBI" id="CHEBI:18420"/>
    </cofactor>
</comment>
<keyword evidence="3" id="KW-0479">Metal-binding</keyword>
<dbReference type="Gene3D" id="3.40.50.1000">
    <property type="entry name" value="HAD superfamily/HAD-like"/>
    <property type="match status" value="1"/>
</dbReference>
<accession>A0ABU1TFX9</accession>
<keyword evidence="5" id="KW-0119">Carbohydrate metabolism</keyword>
<keyword evidence="6" id="KW-0378">Hydrolase</keyword>
<dbReference type="PANTHER" id="PTHR46193:SF18">
    <property type="entry name" value="HEXITOL PHOSPHATASE B"/>
    <property type="match status" value="1"/>
</dbReference>
<dbReference type="CDD" id="cd07505">
    <property type="entry name" value="HAD_BPGM-like"/>
    <property type="match status" value="1"/>
</dbReference>
<dbReference type="InterPro" id="IPR036412">
    <property type="entry name" value="HAD-like_sf"/>
</dbReference>
<dbReference type="InterPro" id="IPR051600">
    <property type="entry name" value="Beta-PGM-like"/>
</dbReference>
<name>A0ABU1TFX9_9SPHI</name>
<reference evidence="6 7" key="1">
    <citation type="submission" date="2023-07" db="EMBL/GenBank/DDBJ databases">
        <title>Sorghum-associated microbial communities from plants grown in Nebraska, USA.</title>
        <authorList>
            <person name="Schachtman D."/>
        </authorList>
    </citation>
    <scope>NUCLEOTIDE SEQUENCE [LARGE SCALE GENOMIC DNA]</scope>
    <source>
        <strain evidence="6 7">3262</strain>
    </source>
</reference>
<keyword evidence="7" id="KW-1185">Reference proteome</keyword>
<dbReference type="InterPro" id="IPR023198">
    <property type="entry name" value="PGP-like_dom2"/>
</dbReference>
<proteinExistence type="inferred from homology"/>
<dbReference type="SFLD" id="SFLDS00003">
    <property type="entry name" value="Haloacid_Dehalogenase"/>
    <property type="match status" value="1"/>
</dbReference>
<dbReference type="GO" id="GO:0016787">
    <property type="term" value="F:hydrolase activity"/>
    <property type="evidence" value="ECO:0007669"/>
    <property type="project" value="UniProtKB-KW"/>
</dbReference>
<dbReference type="Pfam" id="PF13419">
    <property type="entry name" value="HAD_2"/>
    <property type="match status" value="1"/>
</dbReference>
<dbReference type="SFLD" id="SFLDG01129">
    <property type="entry name" value="C1.5:_HAD__Beta-PGM__Phosphata"/>
    <property type="match status" value="1"/>
</dbReference>
<evidence type="ECO:0000256" key="1">
    <source>
        <dbReference type="ARBA" id="ARBA00001946"/>
    </source>
</evidence>
<evidence type="ECO:0000313" key="7">
    <source>
        <dbReference type="Proteomes" id="UP001247620"/>
    </source>
</evidence>
<gene>
    <name evidence="6" type="ORF">J2W55_003594</name>
</gene>
<comment type="caution">
    <text evidence="6">The sequence shown here is derived from an EMBL/GenBank/DDBJ whole genome shotgun (WGS) entry which is preliminary data.</text>
</comment>
<dbReference type="Gene3D" id="1.10.150.240">
    <property type="entry name" value="Putative phosphatase, domain 2"/>
    <property type="match status" value="1"/>
</dbReference>
<dbReference type="InterPro" id="IPR041492">
    <property type="entry name" value="HAD_2"/>
</dbReference>
<evidence type="ECO:0000313" key="6">
    <source>
        <dbReference type="EMBL" id="MDR6943741.1"/>
    </source>
</evidence>